<feature type="transmembrane region" description="Helical" evidence="1">
    <location>
        <begin position="99"/>
        <end position="121"/>
    </location>
</feature>
<reference evidence="2" key="1">
    <citation type="submission" date="2020-10" db="EMBL/GenBank/DDBJ databases">
        <authorList>
            <person name="Kikuchi T."/>
        </authorList>
    </citation>
    <scope>NUCLEOTIDE SEQUENCE</scope>
    <source>
        <strain evidence="2">NKZ352</strain>
    </source>
</reference>
<dbReference type="PANTHER" id="PTHR22941">
    <property type="entry name" value="SERPENTINE RECEPTOR"/>
    <property type="match status" value="1"/>
</dbReference>
<protein>
    <submittedName>
        <fullName evidence="2">Uncharacterized protein</fullName>
    </submittedName>
</protein>
<evidence type="ECO:0000313" key="2">
    <source>
        <dbReference type="EMBL" id="CAD6198920.1"/>
    </source>
</evidence>
<keyword evidence="1" id="KW-0472">Membrane</keyword>
<feature type="transmembrane region" description="Helical" evidence="1">
    <location>
        <begin position="233"/>
        <end position="254"/>
    </location>
</feature>
<dbReference type="InterPro" id="IPR019422">
    <property type="entry name" value="7TM_GPCR_serpentine_rcpt_Srh"/>
</dbReference>
<feature type="transmembrane region" description="Helical" evidence="1">
    <location>
        <begin position="266"/>
        <end position="287"/>
    </location>
</feature>
<name>A0A8S1HQZ3_9PELO</name>
<gene>
    <name evidence="2" type="ORF">CAUJ_LOCUS14825</name>
</gene>
<accession>A0A8S1HQZ3</accession>
<feature type="transmembrane region" description="Helical" evidence="1">
    <location>
        <begin position="141"/>
        <end position="162"/>
    </location>
</feature>
<proteinExistence type="predicted"/>
<feature type="transmembrane region" description="Helical" evidence="1">
    <location>
        <begin position="182"/>
        <end position="205"/>
    </location>
</feature>
<sequence length="328" mass="37363">MSVKEGRGQENSFIRQKKLDYSARVQAFPPIRGQKNGLESYASLPAMRITNKTEAEFILAMTTAFSLSFTFIGKINFYSDYILFIREPTIDCFPINLQTSYLILWVSGAAMQTSIICLFECRHHEFLPEGHWLKLKNRNRIIFRTFFFVYYFLSGVPAVVVGRPPKEEFLRNRVLMISLQGMGLLHINMMSTLSTCGAVISLFVWDSCRVMRRYNLHLSENTKRLQKGYLKSLIIMVVTPLVTLLGPAIVLIPLCTMADCQSTDAAAVAASLFSAYGVVTSILIITIHRPYRRFIYRIVRGRNSIQKAHYEANKSTNPSVTLKVTIEE</sequence>
<keyword evidence="3" id="KW-1185">Reference proteome</keyword>
<dbReference type="EMBL" id="CAJGYM010000144">
    <property type="protein sequence ID" value="CAD6198920.1"/>
    <property type="molecule type" value="Genomic_DNA"/>
</dbReference>
<dbReference type="Proteomes" id="UP000835052">
    <property type="component" value="Unassembled WGS sequence"/>
</dbReference>
<feature type="transmembrane region" description="Helical" evidence="1">
    <location>
        <begin position="57"/>
        <end position="79"/>
    </location>
</feature>
<keyword evidence="1" id="KW-1133">Transmembrane helix</keyword>
<comment type="caution">
    <text evidence="2">The sequence shown here is derived from an EMBL/GenBank/DDBJ whole genome shotgun (WGS) entry which is preliminary data.</text>
</comment>
<evidence type="ECO:0000256" key="1">
    <source>
        <dbReference type="SAM" id="Phobius"/>
    </source>
</evidence>
<evidence type="ECO:0000313" key="3">
    <source>
        <dbReference type="Proteomes" id="UP000835052"/>
    </source>
</evidence>
<keyword evidence="1" id="KW-0812">Transmembrane</keyword>
<dbReference type="InterPro" id="IPR053220">
    <property type="entry name" value="Nematode_rcpt-like_serp_H"/>
</dbReference>
<dbReference type="Pfam" id="PF10318">
    <property type="entry name" value="7TM_GPCR_Srh"/>
    <property type="match status" value="1"/>
</dbReference>
<dbReference type="AlphaFoldDB" id="A0A8S1HQZ3"/>
<organism evidence="2 3">
    <name type="scientific">Caenorhabditis auriculariae</name>
    <dbReference type="NCBI Taxonomy" id="2777116"/>
    <lineage>
        <taxon>Eukaryota</taxon>
        <taxon>Metazoa</taxon>
        <taxon>Ecdysozoa</taxon>
        <taxon>Nematoda</taxon>
        <taxon>Chromadorea</taxon>
        <taxon>Rhabditida</taxon>
        <taxon>Rhabditina</taxon>
        <taxon>Rhabditomorpha</taxon>
        <taxon>Rhabditoidea</taxon>
        <taxon>Rhabditidae</taxon>
        <taxon>Peloderinae</taxon>
        <taxon>Caenorhabditis</taxon>
    </lineage>
</organism>